<dbReference type="AlphaFoldDB" id="A0A171D526"/>
<dbReference type="InterPro" id="IPR024344">
    <property type="entry name" value="MDMPI_metal-binding"/>
</dbReference>
<dbReference type="GO" id="GO:0016853">
    <property type="term" value="F:isomerase activity"/>
    <property type="evidence" value="ECO:0007669"/>
    <property type="project" value="UniProtKB-KW"/>
</dbReference>
<feature type="domain" description="Mycothiol-dependent maleylpyruvate isomerase metal-binding" evidence="2">
    <location>
        <begin position="70"/>
        <end position="214"/>
    </location>
</feature>
<keyword evidence="3" id="KW-0413">Isomerase</keyword>
<sequence>MSGYSRWRESGHLQRAIKTAGGPERFETEVRRLRARTRDASPAGPDAGSPADAGATPEPISHREALTAFAEAFTALDELAASLDDTALTGPSRCRGWAVCDVLCHLHLGVQDVLVALATPTEAEPDGDFVSVWQDSGTDEEAALANLRFVRLVASAYRRPASLVAHMSPAVQAAVRQAGVVPEETRVEQYGRSIAVADLLAQWAVEAAIHHLDITVGLDGTPPPPASALAVVRRTFDHLAGAPAGALWSDADYTLKGGGRLPLTGNERERLGPAADRFPLVG</sequence>
<dbReference type="SUPFAM" id="SSF109854">
    <property type="entry name" value="DinB/YfiT-like putative metalloenzymes"/>
    <property type="match status" value="1"/>
</dbReference>
<keyword evidence="4" id="KW-1185">Reference proteome</keyword>
<evidence type="ECO:0000313" key="3">
    <source>
        <dbReference type="EMBL" id="GAT67657.1"/>
    </source>
</evidence>
<feature type="region of interest" description="Disordered" evidence="1">
    <location>
        <begin position="1"/>
        <end position="58"/>
    </location>
</feature>
<gene>
    <name evidence="3" type="ORF">PS9374_03315</name>
</gene>
<evidence type="ECO:0000259" key="2">
    <source>
        <dbReference type="Pfam" id="PF11716"/>
    </source>
</evidence>
<dbReference type="GO" id="GO:0046872">
    <property type="term" value="F:metal ion binding"/>
    <property type="evidence" value="ECO:0007669"/>
    <property type="project" value="InterPro"/>
</dbReference>
<dbReference type="EMBL" id="BDCX01000007">
    <property type="protein sequence ID" value="GAT67657.1"/>
    <property type="molecule type" value="Genomic_DNA"/>
</dbReference>
<comment type="caution">
    <text evidence="3">The sequence shown here is derived from an EMBL/GenBank/DDBJ whole genome shotgun (WGS) entry which is preliminary data.</text>
</comment>
<feature type="compositionally biased region" description="Basic and acidic residues" evidence="1">
    <location>
        <begin position="1"/>
        <end position="12"/>
    </location>
</feature>
<protein>
    <submittedName>
        <fullName evidence="3">Maleylpyruvate isomerase</fullName>
    </submittedName>
</protein>
<feature type="compositionally biased region" description="Low complexity" evidence="1">
    <location>
        <begin position="40"/>
        <end position="55"/>
    </location>
</feature>
<evidence type="ECO:0000256" key="1">
    <source>
        <dbReference type="SAM" id="MobiDB-lite"/>
    </source>
</evidence>
<accession>A0A171D526</accession>
<organism evidence="3 4">
    <name type="scientific">Planomonospora sphaerica</name>
    <dbReference type="NCBI Taxonomy" id="161355"/>
    <lineage>
        <taxon>Bacteria</taxon>
        <taxon>Bacillati</taxon>
        <taxon>Actinomycetota</taxon>
        <taxon>Actinomycetes</taxon>
        <taxon>Streptosporangiales</taxon>
        <taxon>Streptosporangiaceae</taxon>
        <taxon>Planomonospora</taxon>
    </lineage>
</organism>
<feature type="region of interest" description="Disordered" evidence="1">
    <location>
        <begin position="259"/>
        <end position="282"/>
    </location>
</feature>
<keyword evidence="3" id="KW-0670">Pyruvate</keyword>
<reference evidence="4" key="2">
    <citation type="submission" date="2016-04" db="EMBL/GenBank/DDBJ databases">
        <title>Planomonospora sphaerica JCM9374 whole genome shotgun sequence.</title>
        <authorList>
            <person name="Suzuki T."/>
            <person name="Dohra H."/>
            <person name="Kodani S."/>
        </authorList>
    </citation>
    <scope>NUCLEOTIDE SEQUENCE [LARGE SCALE GENOMIC DNA]</scope>
    <source>
        <strain evidence="4">JCM 9374</strain>
    </source>
</reference>
<proteinExistence type="predicted"/>
<dbReference type="Proteomes" id="UP000077701">
    <property type="component" value="Unassembled WGS sequence"/>
</dbReference>
<dbReference type="Gene3D" id="1.20.120.450">
    <property type="entry name" value="dinb family like domain"/>
    <property type="match status" value="1"/>
</dbReference>
<name>A0A171D526_9ACTN</name>
<evidence type="ECO:0000313" key="4">
    <source>
        <dbReference type="Proteomes" id="UP000077701"/>
    </source>
</evidence>
<dbReference type="Pfam" id="PF11716">
    <property type="entry name" value="MDMPI_N"/>
    <property type="match status" value="1"/>
</dbReference>
<feature type="compositionally biased region" description="Basic and acidic residues" evidence="1">
    <location>
        <begin position="24"/>
        <end position="39"/>
    </location>
</feature>
<dbReference type="RefSeq" id="WP_197287058.1">
    <property type="nucleotide sequence ID" value="NZ_BDCX01000007.1"/>
</dbReference>
<dbReference type="InterPro" id="IPR034660">
    <property type="entry name" value="DinB/YfiT-like"/>
</dbReference>
<reference evidence="3 4" key="1">
    <citation type="journal article" date="2016" name="Genome Announc.">
        <title>Draft Genome Sequence of Planomonospora sphaerica JCM9374, a Rare Actinomycete.</title>
        <authorList>
            <person name="Dohra H."/>
            <person name="Suzuki T."/>
            <person name="Inoue Y."/>
            <person name="Kodani S."/>
        </authorList>
    </citation>
    <scope>NUCLEOTIDE SEQUENCE [LARGE SCALE GENOMIC DNA]</scope>
    <source>
        <strain evidence="3 4">JCM 9374</strain>
    </source>
</reference>